<feature type="transmembrane region" description="Helical" evidence="1">
    <location>
        <begin position="178"/>
        <end position="195"/>
    </location>
</feature>
<feature type="transmembrane region" description="Helical" evidence="1">
    <location>
        <begin position="12"/>
        <end position="31"/>
    </location>
</feature>
<dbReference type="GO" id="GO:0016746">
    <property type="term" value="F:acyltransferase activity"/>
    <property type="evidence" value="ECO:0007669"/>
    <property type="project" value="UniProtKB-KW"/>
</dbReference>
<feature type="transmembrane region" description="Helical" evidence="1">
    <location>
        <begin position="250"/>
        <end position="268"/>
    </location>
</feature>
<dbReference type="InterPro" id="IPR050879">
    <property type="entry name" value="Acyltransferase_3"/>
</dbReference>
<feature type="transmembrane region" description="Helical" evidence="1">
    <location>
        <begin position="90"/>
        <end position="108"/>
    </location>
</feature>
<feature type="transmembrane region" description="Helical" evidence="1">
    <location>
        <begin position="350"/>
        <end position="367"/>
    </location>
</feature>
<name>A0ABR8S8V4_9BURK</name>
<keyword evidence="3" id="KW-0808">Transferase</keyword>
<feature type="transmembrane region" description="Helical" evidence="1">
    <location>
        <begin position="228"/>
        <end position="244"/>
    </location>
</feature>
<proteinExistence type="predicted"/>
<feature type="transmembrane region" description="Helical" evidence="1">
    <location>
        <begin position="201"/>
        <end position="219"/>
    </location>
</feature>
<gene>
    <name evidence="3" type="ORF">H9646_05455</name>
</gene>
<dbReference type="PANTHER" id="PTHR23028">
    <property type="entry name" value="ACETYLTRANSFERASE"/>
    <property type="match status" value="1"/>
</dbReference>
<keyword evidence="1" id="KW-0812">Transmembrane</keyword>
<evidence type="ECO:0000259" key="2">
    <source>
        <dbReference type="Pfam" id="PF01757"/>
    </source>
</evidence>
<reference evidence="3 4" key="1">
    <citation type="submission" date="2020-08" db="EMBL/GenBank/DDBJ databases">
        <title>A Genomic Blueprint of the Chicken Gut Microbiome.</title>
        <authorList>
            <person name="Gilroy R."/>
            <person name="Ravi A."/>
            <person name="Getino M."/>
            <person name="Pursley I."/>
            <person name="Horton D.L."/>
            <person name="Alikhan N.-F."/>
            <person name="Baker D."/>
            <person name="Gharbi K."/>
            <person name="Hall N."/>
            <person name="Watson M."/>
            <person name="Adriaenssens E.M."/>
            <person name="Foster-Nyarko E."/>
            <person name="Jarju S."/>
            <person name="Secka A."/>
            <person name="Antonio M."/>
            <person name="Oren A."/>
            <person name="Chaudhuri R."/>
            <person name="La Ragione R.M."/>
            <person name="Hildebrand F."/>
            <person name="Pallen M.J."/>
        </authorList>
    </citation>
    <scope>NUCLEOTIDE SEQUENCE [LARGE SCALE GENOMIC DNA]</scope>
    <source>
        <strain evidence="3 4">Sa2CVA6</strain>
    </source>
</reference>
<feature type="transmembrane region" description="Helical" evidence="1">
    <location>
        <begin position="51"/>
        <end position="69"/>
    </location>
</feature>
<keyword evidence="1" id="KW-1133">Transmembrane helix</keyword>
<keyword evidence="4" id="KW-1185">Reference proteome</keyword>
<evidence type="ECO:0000313" key="3">
    <source>
        <dbReference type="EMBL" id="MBD7959919.1"/>
    </source>
</evidence>
<feature type="domain" description="Acyltransferase 3" evidence="2">
    <location>
        <begin position="5"/>
        <end position="329"/>
    </location>
</feature>
<dbReference type="PANTHER" id="PTHR23028:SF131">
    <property type="entry name" value="BLR2367 PROTEIN"/>
    <property type="match status" value="1"/>
</dbReference>
<sequence>MNTRNSWFDQIKAIACLLIVCHHLAFYGPMSDVLRPALPGVMAWLDEYGRMAVQIFLVIGGYFAAAALAPQGVGRHDQLWPVISKRFIRLSLPYSAALVVAMVVNETVHGLGFDHDSVSQTPTWASVMAHLLLLHSIGGWESISAGVWYVAIDFQLYVLCLLGLWLSRKQSAWKSWGQAAITAATAASLWVWNLNPELDMWALYFLGAYGLGMMAWWATHSEHSAQRTLWVVTIAALGLTALNVQWRDRIALAVASALVLAISGNLRWPETLRTWQWAPLTWIGQRSYSIFLIHFPMCLLVSAEVSASWPDSVAANSLGMLMAVALSIAAGAVLYEWTERPSATWQRLRHWHVGALSTGLLAALFQLV</sequence>
<evidence type="ECO:0000313" key="4">
    <source>
        <dbReference type="Proteomes" id="UP000634919"/>
    </source>
</evidence>
<feature type="transmembrane region" description="Helical" evidence="1">
    <location>
        <begin position="315"/>
        <end position="338"/>
    </location>
</feature>
<dbReference type="RefSeq" id="WP_191722344.1">
    <property type="nucleotide sequence ID" value="NZ_JACSQK010000003.1"/>
</dbReference>
<dbReference type="InterPro" id="IPR002656">
    <property type="entry name" value="Acyl_transf_3_dom"/>
</dbReference>
<feature type="transmembrane region" description="Helical" evidence="1">
    <location>
        <begin position="288"/>
        <end position="309"/>
    </location>
</feature>
<evidence type="ECO:0000256" key="1">
    <source>
        <dbReference type="SAM" id="Phobius"/>
    </source>
</evidence>
<dbReference type="Pfam" id="PF01757">
    <property type="entry name" value="Acyl_transf_3"/>
    <property type="match status" value="1"/>
</dbReference>
<feature type="transmembrane region" description="Helical" evidence="1">
    <location>
        <begin position="146"/>
        <end position="166"/>
    </location>
</feature>
<keyword evidence="1" id="KW-0472">Membrane</keyword>
<comment type="caution">
    <text evidence="3">The sequence shown here is derived from an EMBL/GenBank/DDBJ whole genome shotgun (WGS) entry which is preliminary data.</text>
</comment>
<keyword evidence="3" id="KW-0012">Acyltransferase</keyword>
<dbReference type="Proteomes" id="UP000634919">
    <property type="component" value="Unassembled WGS sequence"/>
</dbReference>
<accession>A0ABR8S8V4</accession>
<organism evidence="3 4">
    <name type="scientific">Comamonas avium</name>
    <dbReference type="NCBI Taxonomy" id="2762231"/>
    <lineage>
        <taxon>Bacteria</taxon>
        <taxon>Pseudomonadati</taxon>
        <taxon>Pseudomonadota</taxon>
        <taxon>Betaproteobacteria</taxon>
        <taxon>Burkholderiales</taxon>
        <taxon>Comamonadaceae</taxon>
        <taxon>Comamonas</taxon>
    </lineage>
</organism>
<protein>
    <submittedName>
        <fullName evidence="3">Acyltransferase</fullName>
    </submittedName>
</protein>
<dbReference type="EMBL" id="JACSQK010000003">
    <property type="protein sequence ID" value="MBD7959919.1"/>
    <property type="molecule type" value="Genomic_DNA"/>
</dbReference>